<feature type="domain" description="DUF5930" evidence="5">
    <location>
        <begin position="1"/>
        <end position="320"/>
    </location>
</feature>
<organism evidence="6 7">
    <name type="scientific">Rhodovulum imhoffii</name>
    <dbReference type="NCBI Taxonomy" id="365340"/>
    <lineage>
        <taxon>Bacteria</taxon>
        <taxon>Pseudomonadati</taxon>
        <taxon>Pseudomonadota</taxon>
        <taxon>Alphaproteobacteria</taxon>
        <taxon>Rhodobacterales</taxon>
        <taxon>Paracoccaceae</taxon>
        <taxon>Rhodovulum</taxon>
    </lineage>
</organism>
<feature type="region of interest" description="Disordered" evidence="2">
    <location>
        <begin position="396"/>
        <end position="416"/>
    </location>
</feature>
<dbReference type="InterPro" id="IPR045974">
    <property type="entry name" value="DUF5930"/>
</dbReference>
<evidence type="ECO:0000313" key="6">
    <source>
        <dbReference type="EMBL" id="PTN03673.1"/>
    </source>
</evidence>
<keyword evidence="3" id="KW-0472">Membrane</keyword>
<dbReference type="PANTHER" id="PTHR21666:SF289">
    <property type="entry name" value="L-ALA--D-GLU ENDOPEPTIDASE"/>
    <property type="match status" value="1"/>
</dbReference>
<dbReference type="AlphaFoldDB" id="A0A2T5BVR4"/>
<dbReference type="Proteomes" id="UP000243859">
    <property type="component" value="Unassembled WGS sequence"/>
</dbReference>
<evidence type="ECO:0000256" key="2">
    <source>
        <dbReference type="SAM" id="MobiDB-lite"/>
    </source>
</evidence>
<reference evidence="6 7" key="1">
    <citation type="submission" date="2018-04" db="EMBL/GenBank/DDBJ databases">
        <title>Genomic Encyclopedia of Archaeal and Bacterial Type Strains, Phase II (KMG-II): from individual species to whole genera.</title>
        <authorList>
            <person name="Goeker M."/>
        </authorList>
    </citation>
    <scope>NUCLEOTIDE SEQUENCE [LARGE SCALE GENOMIC DNA]</scope>
    <source>
        <strain evidence="6 7">DSM 18064</strain>
    </source>
</reference>
<name>A0A2T5BVR4_9RHOB</name>
<keyword evidence="1" id="KW-0732">Signal</keyword>
<evidence type="ECO:0000256" key="3">
    <source>
        <dbReference type="SAM" id="Phobius"/>
    </source>
</evidence>
<keyword evidence="3" id="KW-0812">Transmembrane</keyword>
<keyword evidence="7" id="KW-1185">Reference proteome</keyword>
<evidence type="ECO:0000259" key="4">
    <source>
        <dbReference type="Pfam" id="PF01551"/>
    </source>
</evidence>
<dbReference type="InterPro" id="IPR016047">
    <property type="entry name" value="M23ase_b-sheet_dom"/>
</dbReference>
<dbReference type="RefSeq" id="WP_107890944.1">
    <property type="nucleotide sequence ID" value="NZ_NHSI01000031.1"/>
</dbReference>
<dbReference type="Pfam" id="PF01551">
    <property type="entry name" value="Peptidase_M23"/>
    <property type="match status" value="1"/>
</dbReference>
<accession>A0A2T5BVR4</accession>
<dbReference type="CDD" id="cd12797">
    <property type="entry name" value="M23_peptidase"/>
    <property type="match status" value="1"/>
</dbReference>
<dbReference type="Pfam" id="PF19353">
    <property type="entry name" value="DUF5930"/>
    <property type="match status" value="1"/>
</dbReference>
<protein>
    <submittedName>
        <fullName evidence="6">Murein DD-endopeptidase MepM/ murein hydrolase activator NlpD</fullName>
    </submittedName>
</protein>
<dbReference type="GO" id="GO:0004222">
    <property type="term" value="F:metalloendopeptidase activity"/>
    <property type="evidence" value="ECO:0007669"/>
    <property type="project" value="TreeGrafter"/>
</dbReference>
<dbReference type="PANTHER" id="PTHR21666">
    <property type="entry name" value="PEPTIDASE-RELATED"/>
    <property type="match status" value="1"/>
</dbReference>
<dbReference type="SUPFAM" id="SSF51261">
    <property type="entry name" value="Duplicated hybrid motif"/>
    <property type="match status" value="1"/>
</dbReference>
<dbReference type="OrthoDB" id="9805070at2"/>
<dbReference type="Gene3D" id="2.70.70.10">
    <property type="entry name" value="Glucose Permease (Domain IIA)"/>
    <property type="match status" value="1"/>
</dbReference>
<feature type="transmembrane region" description="Helical" evidence="3">
    <location>
        <begin position="41"/>
        <end position="63"/>
    </location>
</feature>
<proteinExistence type="predicted"/>
<evidence type="ECO:0000256" key="1">
    <source>
        <dbReference type="ARBA" id="ARBA00022729"/>
    </source>
</evidence>
<evidence type="ECO:0000313" key="7">
    <source>
        <dbReference type="Proteomes" id="UP000243859"/>
    </source>
</evidence>
<evidence type="ECO:0000259" key="5">
    <source>
        <dbReference type="Pfam" id="PF19353"/>
    </source>
</evidence>
<dbReference type="FunFam" id="2.70.70.10:FF:000006">
    <property type="entry name" value="M23 family peptidase"/>
    <property type="match status" value="1"/>
</dbReference>
<dbReference type="InterPro" id="IPR050570">
    <property type="entry name" value="Cell_wall_metabolism_enzyme"/>
</dbReference>
<feature type="domain" description="M23ase beta-sheet core" evidence="4">
    <location>
        <begin position="337"/>
        <end position="432"/>
    </location>
</feature>
<comment type="caution">
    <text evidence="6">The sequence shown here is derived from an EMBL/GenBank/DDBJ whole genome shotgun (WGS) entry which is preliminary data.</text>
</comment>
<dbReference type="EMBL" id="QAAA01000002">
    <property type="protein sequence ID" value="PTN03673.1"/>
    <property type="molecule type" value="Genomic_DNA"/>
</dbReference>
<gene>
    <name evidence="6" type="ORF">C8N32_102200</name>
</gene>
<keyword evidence="6" id="KW-0378">Hydrolase</keyword>
<sequence length="443" mass="48630">MAARLKHRIDTALGRLLPEQRLFLRTDNATRFLRISPLAQLFTGAAAIAIAGTAMVSTTVLLMDSVSTGNLRDKTQREQISYETRLNAMAQERDRSIKQAEEAHERFKLALVEVSGMQSALLASEERSAELAKGMDAMQQTLRRIMAERDTARTEARALAARLESSDTVMAGHGGEAQDALRFLSDALEDTAQERTLARADAAAAYKLADALAYRNELARERNERIFTQLEEAMTISVEPLEKMFAKAGLNPDSLLKSVRQGYSGIGGPLTPLSYSTKGTEPHPDEVRGSALLARLDELNLYRIAAESAPFASPLRTSYRMSSPFGYRNHPIIGGSRMHAGVDMAGAHGSPIYATADGVVVRAGWVSGYGRMVDIRHDYGITTRYAHMSKLRVSKGERVSRGQQIGDMGNTGRSTGTHLHYEVRVNDKPVNPMTYIKAAKDVF</sequence>
<dbReference type="InterPro" id="IPR011055">
    <property type="entry name" value="Dup_hybrid_motif"/>
</dbReference>
<keyword evidence="3" id="KW-1133">Transmembrane helix</keyword>